<evidence type="ECO:0000313" key="4">
    <source>
        <dbReference type="Proteomes" id="UP000198521"/>
    </source>
</evidence>
<evidence type="ECO:0000313" key="3">
    <source>
        <dbReference type="EMBL" id="SEL71355.1"/>
    </source>
</evidence>
<proteinExistence type="predicted"/>
<reference evidence="4" key="1">
    <citation type="submission" date="2016-10" db="EMBL/GenBank/DDBJ databases">
        <authorList>
            <person name="Varghese N."/>
            <person name="Submissions S."/>
        </authorList>
    </citation>
    <scope>NUCLEOTIDE SEQUENCE [LARGE SCALE GENOMIC DNA]</scope>
    <source>
        <strain evidence="4">DSM 25232 / NCIMB 14723 / 92V</strain>
    </source>
</reference>
<dbReference type="Gene3D" id="2.40.160.20">
    <property type="match status" value="1"/>
</dbReference>
<dbReference type="STRING" id="1038014.SAMN04487910_3145"/>
<dbReference type="SUPFAM" id="SSF56925">
    <property type="entry name" value="OMPA-like"/>
    <property type="match status" value="1"/>
</dbReference>
<dbReference type="InterPro" id="IPR011250">
    <property type="entry name" value="OMP/PagP_B-barrel"/>
</dbReference>
<feature type="domain" description="Outer membrane protein beta-barrel" evidence="2">
    <location>
        <begin position="43"/>
        <end position="152"/>
    </location>
</feature>
<dbReference type="EMBL" id="FOAB01000005">
    <property type="protein sequence ID" value="SEL71355.1"/>
    <property type="molecule type" value="Genomic_DNA"/>
</dbReference>
<sequence>MQVCFSYTKQLLLYLGLLLIHINSNAQQELMAGFGPSVELEEGIIGVNARLFYGVNEKICFGPEATFFPYQEINSDYELTITDLNFNAHYIVELSHKIGIYPLSGVNYTIEKEQLINRTDETKKDESLGWNYGFGAHYRIGDLFAFAEYKGVTGKLNDEFITVGVIFTLSKHKENIGD</sequence>
<accession>A0A1H7SFR9</accession>
<evidence type="ECO:0000259" key="2">
    <source>
        <dbReference type="Pfam" id="PF13505"/>
    </source>
</evidence>
<dbReference type="Pfam" id="PF13505">
    <property type="entry name" value="OMP_b-brl"/>
    <property type="match status" value="1"/>
</dbReference>
<evidence type="ECO:0000256" key="1">
    <source>
        <dbReference type="ARBA" id="ARBA00022729"/>
    </source>
</evidence>
<keyword evidence="1" id="KW-0732">Signal</keyword>
<organism evidence="3 4">
    <name type="scientific">Aquimarina amphilecti</name>
    <dbReference type="NCBI Taxonomy" id="1038014"/>
    <lineage>
        <taxon>Bacteria</taxon>
        <taxon>Pseudomonadati</taxon>
        <taxon>Bacteroidota</taxon>
        <taxon>Flavobacteriia</taxon>
        <taxon>Flavobacteriales</taxon>
        <taxon>Flavobacteriaceae</taxon>
        <taxon>Aquimarina</taxon>
    </lineage>
</organism>
<dbReference type="Proteomes" id="UP000198521">
    <property type="component" value="Unassembled WGS sequence"/>
</dbReference>
<dbReference type="OrthoDB" id="1163183at2"/>
<name>A0A1H7SFR9_AQUAM</name>
<keyword evidence="4" id="KW-1185">Reference proteome</keyword>
<protein>
    <submittedName>
        <fullName evidence="3">Outer membrane protein beta-barrel domain-containing protein</fullName>
    </submittedName>
</protein>
<dbReference type="AlphaFoldDB" id="A0A1H7SFR9"/>
<gene>
    <name evidence="3" type="ORF">SAMN04487910_3145</name>
</gene>
<dbReference type="InterPro" id="IPR027385">
    <property type="entry name" value="Beta-barrel_OMP"/>
</dbReference>